<dbReference type="Pfam" id="PF00440">
    <property type="entry name" value="TetR_N"/>
    <property type="match status" value="1"/>
</dbReference>
<dbReference type="Pfam" id="PF13305">
    <property type="entry name" value="TetR_C_33"/>
    <property type="match status" value="1"/>
</dbReference>
<dbReference type="Gene3D" id="1.10.10.60">
    <property type="entry name" value="Homeodomain-like"/>
    <property type="match status" value="1"/>
</dbReference>
<dbReference type="PANTHER" id="PTHR30055:SF234">
    <property type="entry name" value="HTH-TYPE TRANSCRIPTIONAL REGULATOR BETI"/>
    <property type="match status" value="1"/>
</dbReference>
<feature type="region of interest" description="Disordered" evidence="5">
    <location>
        <begin position="184"/>
        <end position="205"/>
    </location>
</feature>
<dbReference type="Proteomes" id="UP000535182">
    <property type="component" value="Unassembled WGS sequence"/>
</dbReference>
<keyword evidence="8" id="KW-1185">Reference proteome</keyword>
<dbReference type="SUPFAM" id="SSF48498">
    <property type="entry name" value="Tetracyclin repressor-like, C-terminal domain"/>
    <property type="match status" value="1"/>
</dbReference>
<dbReference type="EMBL" id="JACHEB010000005">
    <property type="protein sequence ID" value="MBB5328824.1"/>
    <property type="molecule type" value="Genomic_DNA"/>
</dbReference>
<reference evidence="7 8" key="1">
    <citation type="submission" date="2020-08" db="EMBL/GenBank/DDBJ databases">
        <title>Genomic Encyclopedia of Type Strains, Phase IV (KMG-V): Genome sequencing to study the core and pangenomes of soil and plant-associated prokaryotes.</title>
        <authorList>
            <person name="Whitman W."/>
        </authorList>
    </citation>
    <scope>NUCLEOTIDE SEQUENCE [LARGE SCALE GENOMIC DNA]</scope>
    <source>
        <strain evidence="7 8">X5P2</strain>
    </source>
</reference>
<dbReference type="PROSITE" id="PS50977">
    <property type="entry name" value="HTH_TETR_2"/>
    <property type="match status" value="1"/>
</dbReference>
<evidence type="ECO:0000313" key="7">
    <source>
        <dbReference type="EMBL" id="MBB5328824.1"/>
    </source>
</evidence>
<feature type="compositionally biased region" description="Basic and acidic residues" evidence="5">
    <location>
        <begin position="188"/>
        <end position="205"/>
    </location>
</feature>
<evidence type="ECO:0000256" key="5">
    <source>
        <dbReference type="SAM" id="MobiDB-lite"/>
    </source>
</evidence>
<feature type="DNA-binding region" description="H-T-H motif" evidence="4">
    <location>
        <begin position="29"/>
        <end position="48"/>
    </location>
</feature>
<dbReference type="GO" id="GO:0003700">
    <property type="term" value="F:DNA-binding transcription factor activity"/>
    <property type="evidence" value="ECO:0007669"/>
    <property type="project" value="TreeGrafter"/>
</dbReference>
<comment type="caution">
    <text evidence="7">The sequence shown here is derived from an EMBL/GenBank/DDBJ whole genome shotgun (WGS) entry which is preliminary data.</text>
</comment>
<name>A0A9X0U3X9_9BACT</name>
<gene>
    <name evidence="7" type="ORF">HDF14_002440</name>
</gene>
<proteinExistence type="predicted"/>
<dbReference type="InterPro" id="IPR001647">
    <property type="entry name" value="HTH_TetR"/>
</dbReference>
<keyword evidence="3" id="KW-0804">Transcription</keyword>
<dbReference type="SUPFAM" id="SSF46689">
    <property type="entry name" value="Homeodomain-like"/>
    <property type="match status" value="1"/>
</dbReference>
<keyword evidence="1" id="KW-0805">Transcription regulation</keyword>
<sequence>MAYPKLLSSGEILKTAVHLVEHGDADGLSLRAVAAKLGVKAPSLYRYFPDKGALEVAVAEEILTIMLGEFRTASATADTAKMFRRMTDAYLRFARERFPLYAFVMQNRHPERYGAGAGKAVWNLLLEAASGVSGQPDDTAAAVATWAFLHGYATLEHSGAFGPSGPKGGLERGVEAFLSNFRSRARSVRKERTARADVPQRRKKP</sequence>
<dbReference type="RefSeq" id="WP_183976742.1">
    <property type="nucleotide sequence ID" value="NZ_JACHEB010000005.1"/>
</dbReference>
<dbReference type="InterPro" id="IPR050109">
    <property type="entry name" value="HTH-type_TetR-like_transc_reg"/>
</dbReference>
<dbReference type="InterPro" id="IPR036271">
    <property type="entry name" value="Tet_transcr_reg_TetR-rel_C_sf"/>
</dbReference>
<accession>A0A9X0U3X9</accession>
<evidence type="ECO:0000313" key="8">
    <source>
        <dbReference type="Proteomes" id="UP000535182"/>
    </source>
</evidence>
<dbReference type="InterPro" id="IPR025996">
    <property type="entry name" value="MT1864/Rv1816-like_C"/>
</dbReference>
<evidence type="ECO:0000256" key="1">
    <source>
        <dbReference type="ARBA" id="ARBA00023015"/>
    </source>
</evidence>
<evidence type="ECO:0000256" key="3">
    <source>
        <dbReference type="ARBA" id="ARBA00023163"/>
    </source>
</evidence>
<dbReference type="GO" id="GO:0000976">
    <property type="term" value="F:transcription cis-regulatory region binding"/>
    <property type="evidence" value="ECO:0007669"/>
    <property type="project" value="TreeGrafter"/>
</dbReference>
<protein>
    <submittedName>
        <fullName evidence="7">AcrR family transcriptional regulator</fullName>
    </submittedName>
</protein>
<evidence type="ECO:0000256" key="4">
    <source>
        <dbReference type="PROSITE-ProRule" id="PRU00335"/>
    </source>
</evidence>
<organism evidence="7 8">
    <name type="scientific">Tunturiibacter gelidiferens</name>
    <dbReference type="NCBI Taxonomy" id="3069689"/>
    <lineage>
        <taxon>Bacteria</taxon>
        <taxon>Pseudomonadati</taxon>
        <taxon>Acidobacteriota</taxon>
        <taxon>Terriglobia</taxon>
        <taxon>Terriglobales</taxon>
        <taxon>Acidobacteriaceae</taxon>
        <taxon>Tunturiibacter</taxon>
    </lineage>
</organism>
<feature type="domain" description="HTH tetR-type" evidence="6">
    <location>
        <begin position="6"/>
        <end position="66"/>
    </location>
</feature>
<dbReference type="InterPro" id="IPR009057">
    <property type="entry name" value="Homeodomain-like_sf"/>
</dbReference>
<evidence type="ECO:0000259" key="6">
    <source>
        <dbReference type="PROSITE" id="PS50977"/>
    </source>
</evidence>
<dbReference type="AlphaFoldDB" id="A0A9X0U3X9"/>
<evidence type="ECO:0000256" key="2">
    <source>
        <dbReference type="ARBA" id="ARBA00023125"/>
    </source>
</evidence>
<keyword evidence="2 4" id="KW-0238">DNA-binding</keyword>
<dbReference type="PANTHER" id="PTHR30055">
    <property type="entry name" value="HTH-TYPE TRANSCRIPTIONAL REGULATOR RUTR"/>
    <property type="match status" value="1"/>
</dbReference>
<dbReference type="Gene3D" id="1.10.357.10">
    <property type="entry name" value="Tetracycline Repressor, domain 2"/>
    <property type="match status" value="1"/>
</dbReference>